<keyword evidence="2" id="KW-1185">Reference proteome</keyword>
<dbReference type="AlphaFoldDB" id="A0A392PEJ2"/>
<dbReference type="PANTHER" id="PTHR16052">
    <property type="entry name" value="TBCC DOMAIN-CONTAINING PROTEIN 1"/>
    <property type="match status" value="1"/>
</dbReference>
<organism evidence="1 2">
    <name type="scientific">Trifolium medium</name>
    <dbReference type="NCBI Taxonomy" id="97028"/>
    <lineage>
        <taxon>Eukaryota</taxon>
        <taxon>Viridiplantae</taxon>
        <taxon>Streptophyta</taxon>
        <taxon>Embryophyta</taxon>
        <taxon>Tracheophyta</taxon>
        <taxon>Spermatophyta</taxon>
        <taxon>Magnoliopsida</taxon>
        <taxon>eudicotyledons</taxon>
        <taxon>Gunneridae</taxon>
        <taxon>Pentapetalae</taxon>
        <taxon>rosids</taxon>
        <taxon>fabids</taxon>
        <taxon>Fabales</taxon>
        <taxon>Fabaceae</taxon>
        <taxon>Papilionoideae</taxon>
        <taxon>50 kb inversion clade</taxon>
        <taxon>NPAAA clade</taxon>
        <taxon>Hologalegina</taxon>
        <taxon>IRL clade</taxon>
        <taxon>Trifolieae</taxon>
        <taxon>Trifolium</taxon>
    </lineage>
</organism>
<dbReference type="Proteomes" id="UP000265520">
    <property type="component" value="Unassembled WGS sequence"/>
</dbReference>
<evidence type="ECO:0000313" key="1">
    <source>
        <dbReference type="EMBL" id="MCI09890.1"/>
    </source>
</evidence>
<dbReference type="InterPro" id="IPR039589">
    <property type="entry name" value="TBCC1"/>
</dbReference>
<protein>
    <submittedName>
        <fullName evidence="1">TBCC domain-containing protein 1-like</fullName>
    </submittedName>
</protein>
<dbReference type="EMBL" id="LXQA010074243">
    <property type="protein sequence ID" value="MCI09890.1"/>
    <property type="molecule type" value="Genomic_DNA"/>
</dbReference>
<name>A0A392PEJ2_9FABA</name>
<sequence length="152" mass="16506">VLTMDRFEHLGFLVQFGDKAEGNCLSQSSPFFANSDPDMPAVPVPVTQVRDWLMQNITSALENISERTSAKENGSASATDQDVAMIDACTVSVKSSASTRDSCSIEGISKSSYVKQASDIKGSTVKVCFENVFFGYVDILTFQIQCCYLACN</sequence>
<dbReference type="PANTHER" id="PTHR16052:SF0">
    <property type="entry name" value="TBCC DOMAIN-CONTAINING PROTEIN 1"/>
    <property type="match status" value="1"/>
</dbReference>
<proteinExistence type="predicted"/>
<reference evidence="1 2" key="1">
    <citation type="journal article" date="2018" name="Front. Plant Sci.">
        <title>Red Clover (Trifolium pratense) and Zigzag Clover (T. medium) - A Picture of Genomic Similarities and Differences.</title>
        <authorList>
            <person name="Dluhosova J."/>
            <person name="Istvanek J."/>
            <person name="Nedelnik J."/>
            <person name="Repkova J."/>
        </authorList>
    </citation>
    <scope>NUCLEOTIDE SEQUENCE [LARGE SCALE GENOMIC DNA]</scope>
    <source>
        <strain evidence="2">cv. 10/8</strain>
        <tissue evidence="1">Leaf</tissue>
    </source>
</reference>
<evidence type="ECO:0000313" key="2">
    <source>
        <dbReference type="Proteomes" id="UP000265520"/>
    </source>
</evidence>
<feature type="non-terminal residue" evidence="1">
    <location>
        <position position="1"/>
    </location>
</feature>
<accession>A0A392PEJ2</accession>
<comment type="caution">
    <text evidence="1">The sequence shown here is derived from an EMBL/GenBank/DDBJ whole genome shotgun (WGS) entry which is preliminary data.</text>
</comment>